<protein>
    <submittedName>
        <fullName evidence="1">Very-short-patch-repair endonuclease</fullName>
    </submittedName>
</protein>
<dbReference type="Proteomes" id="UP000698222">
    <property type="component" value="Unassembled WGS sequence"/>
</dbReference>
<evidence type="ECO:0000313" key="2">
    <source>
        <dbReference type="Proteomes" id="UP000698222"/>
    </source>
</evidence>
<dbReference type="InterPro" id="IPR011335">
    <property type="entry name" value="Restrct_endonuc-II-like"/>
</dbReference>
<dbReference type="Gene3D" id="3.40.960.10">
    <property type="entry name" value="VSR Endonuclease"/>
    <property type="match status" value="1"/>
</dbReference>
<gene>
    <name evidence="1" type="ORF">JOF44_002340</name>
</gene>
<keyword evidence="1" id="KW-0378">Hydrolase</keyword>
<accession>A0ABS4YM13</accession>
<comment type="caution">
    <text evidence="1">The sequence shown here is derived from an EMBL/GenBank/DDBJ whole genome shotgun (WGS) entry which is preliminary data.</text>
</comment>
<dbReference type="GO" id="GO:0004519">
    <property type="term" value="F:endonuclease activity"/>
    <property type="evidence" value="ECO:0007669"/>
    <property type="project" value="UniProtKB-KW"/>
</dbReference>
<sequence>MTPRWSPNPRSLLRRQELLTRGVHPRRLASEEFTEVIPGFCTPTDAPADLQVIARVLQREVSPDAVISHVTAAELLRLPLPFSQRHDELNRIHCTVAPEKRRRLGPRVTVHARRPAPTRRWRGLTMSAPVELLSDLAGELTTLELVQACDKLVGPQAERPRVSLRELQELVDHASGIPGINQVRQAVTEARELVDSPKETELRLLLTEENYVEPEINVWVRAPKTGENFRLDLSYPWLKIAIEYDGDWHRTDRARHRRDRRKDDVLHELGWRVVRATDEDLSSPSNFLGRLAHLGAPQLRAAQMLVG</sequence>
<dbReference type="RefSeq" id="WP_245348928.1">
    <property type="nucleotide sequence ID" value="NZ_BAAAJV010000047.1"/>
</dbReference>
<dbReference type="EMBL" id="JAGIOC010000001">
    <property type="protein sequence ID" value="MBP2409437.1"/>
    <property type="molecule type" value="Genomic_DNA"/>
</dbReference>
<organism evidence="1 2">
    <name type="scientific">Brachybacterium fresconis</name>
    <dbReference type="NCBI Taxonomy" id="173363"/>
    <lineage>
        <taxon>Bacteria</taxon>
        <taxon>Bacillati</taxon>
        <taxon>Actinomycetota</taxon>
        <taxon>Actinomycetes</taxon>
        <taxon>Micrococcales</taxon>
        <taxon>Dermabacteraceae</taxon>
        <taxon>Brachybacterium</taxon>
    </lineage>
</organism>
<name>A0ABS4YM13_9MICO</name>
<proteinExistence type="predicted"/>
<keyword evidence="1" id="KW-0540">Nuclease</keyword>
<keyword evidence="2" id="KW-1185">Reference proteome</keyword>
<evidence type="ECO:0000313" key="1">
    <source>
        <dbReference type="EMBL" id="MBP2409437.1"/>
    </source>
</evidence>
<reference evidence="1 2" key="1">
    <citation type="submission" date="2021-03" db="EMBL/GenBank/DDBJ databases">
        <title>Sequencing the genomes of 1000 actinobacteria strains.</title>
        <authorList>
            <person name="Klenk H.-P."/>
        </authorList>
    </citation>
    <scope>NUCLEOTIDE SEQUENCE [LARGE SCALE GENOMIC DNA]</scope>
    <source>
        <strain evidence="1 2">DSM 14564</strain>
    </source>
</reference>
<dbReference type="SUPFAM" id="SSF52980">
    <property type="entry name" value="Restriction endonuclease-like"/>
    <property type="match status" value="1"/>
</dbReference>
<keyword evidence="1" id="KW-0255">Endonuclease</keyword>